<keyword evidence="1" id="KW-0472">Membrane</keyword>
<keyword evidence="1" id="KW-0812">Transmembrane</keyword>
<sequence>MSYSYTASRVQCACAAYFRNTLRMCIRGLLVYCAGAVSGTVVLAAELRIRKRKFSKMTHYASSPGGGESLAVSAQGSPPVPAPRLLEVFMTFPPQLQQEKRAWRSLHHPCLESAHEDDDE</sequence>
<gene>
    <name evidence="2" type="ORF">NDU88_000002</name>
</gene>
<feature type="transmembrane region" description="Helical" evidence="1">
    <location>
        <begin position="29"/>
        <end position="47"/>
    </location>
</feature>
<dbReference type="EMBL" id="JANPWB010000007">
    <property type="protein sequence ID" value="KAJ1168047.1"/>
    <property type="molecule type" value="Genomic_DNA"/>
</dbReference>
<protein>
    <submittedName>
        <fullName evidence="2">Uncharacterized protein</fullName>
    </submittedName>
</protein>
<keyword evidence="3" id="KW-1185">Reference proteome</keyword>
<accession>A0AAV7SVW7</accession>
<dbReference type="AlphaFoldDB" id="A0AAV7SVW7"/>
<comment type="caution">
    <text evidence="2">The sequence shown here is derived from an EMBL/GenBank/DDBJ whole genome shotgun (WGS) entry which is preliminary data.</text>
</comment>
<keyword evidence="1" id="KW-1133">Transmembrane helix</keyword>
<evidence type="ECO:0000313" key="2">
    <source>
        <dbReference type="EMBL" id="KAJ1168047.1"/>
    </source>
</evidence>
<reference evidence="2" key="1">
    <citation type="journal article" date="2022" name="bioRxiv">
        <title>Sequencing and chromosome-scale assembly of the giantPleurodeles waltlgenome.</title>
        <authorList>
            <person name="Brown T."/>
            <person name="Elewa A."/>
            <person name="Iarovenko S."/>
            <person name="Subramanian E."/>
            <person name="Araus A.J."/>
            <person name="Petzold A."/>
            <person name="Susuki M."/>
            <person name="Suzuki K.-i.T."/>
            <person name="Hayashi T."/>
            <person name="Toyoda A."/>
            <person name="Oliveira C."/>
            <person name="Osipova E."/>
            <person name="Leigh N.D."/>
            <person name="Simon A."/>
            <person name="Yun M.H."/>
        </authorList>
    </citation>
    <scope>NUCLEOTIDE SEQUENCE</scope>
    <source>
        <strain evidence="2">20211129_DDA</strain>
        <tissue evidence="2">Liver</tissue>
    </source>
</reference>
<proteinExistence type="predicted"/>
<dbReference type="Proteomes" id="UP001066276">
    <property type="component" value="Chromosome 4_1"/>
</dbReference>
<evidence type="ECO:0000256" key="1">
    <source>
        <dbReference type="SAM" id="Phobius"/>
    </source>
</evidence>
<name>A0AAV7SVW7_PLEWA</name>
<evidence type="ECO:0000313" key="3">
    <source>
        <dbReference type="Proteomes" id="UP001066276"/>
    </source>
</evidence>
<organism evidence="2 3">
    <name type="scientific">Pleurodeles waltl</name>
    <name type="common">Iberian ribbed newt</name>
    <dbReference type="NCBI Taxonomy" id="8319"/>
    <lineage>
        <taxon>Eukaryota</taxon>
        <taxon>Metazoa</taxon>
        <taxon>Chordata</taxon>
        <taxon>Craniata</taxon>
        <taxon>Vertebrata</taxon>
        <taxon>Euteleostomi</taxon>
        <taxon>Amphibia</taxon>
        <taxon>Batrachia</taxon>
        <taxon>Caudata</taxon>
        <taxon>Salamandroidea</taxon>
        <taxon>Salamandridae</taxon>
        <taxon>Pleurodelinae</taxon>
        <taxon>Pleurodeles</taxon>
    </lineage>
</organism>